<dbReference type="PROSITE" id="PS00409">
    <property type="entry name" value="PROKAR_NTER_METHYL"/>
    <property type="match status" value="1"/>
</dbReference>
<dbReference type="Gene3D" id="3.30.700.10">
    <property type="entry name" value="Glycoprotein, Type 4 Pilin"/>
    <property type="match status" value="1"/>
</dbReference>
<dbReference type="InterPro" id="IPR045584">
    <property type="entry name" value="Pilin-like"/>
</dbReference>
<reference evidence="7 8" key="1">
    <citation type="submission" date="2016-01" db="EMBL/GenBank/DDBJ databases">
        <authorList>
            <person name="Oliw E.H."/>
        </authorList>
    </citation>
    <scope>NUCLEOTIDE SEQUENCE [LARGE SCALE GENOMIC DNA]</scope>
    <source>
        <strain evidence="7 8">MJR7757A</strain>
    </source>
</reference>
<dbReference type="PANTHER" id="PTHR30093:SF44">
    <property type="entry name" value="TYPE II SECRETION SYSTEM CORE PROTEIN G"/>
    <property type="match status" value="1"/>
</dbReference>
<evidence type="ECO:0000256" key="6">
    <source>
        <dbReference type="SAM" id="Phobius"/>
    </source>
</evidence>
<keyword evidence="3 6" id="KW-0812">Transmembrane</keyword>
<dbReference type="SUPFAM" id="SSF54523">
    <property type="entry name" value="Pili subunits"/>
    <property type="match status" value="1"/>
</dbReference>
<comment type="subcellular location">
    <subcellularLocation>
        <location evidence="1">Membrane</location>
        <topology evidence="1">Single-pass membrane protein</topology>
    </subcellularLocation>
</comment>
<dbReference type="Pfam" id="PF07963">
    <property type="entry name" value="N_methyl"/>
    <property type="match status" value="1"/>
</dbReference>
<dbReference type="PANTHER" id="PTHR30093">
    <property type="entry name" value="GENERAL SECRETION PATHWAY PROTEIN G"/>
    <property type="match status" value="1"/>
</dbReference>
<keyword evidence="2" id="KW-0488">Methylation</keyword>
<dbReference type="AlphaFoldDB" id="A0A133MNG3"/>
<dbReference type="RefSeq" id="WP_060796824.1">
    <property type="nucleotide sequence ID" value="NZ_KQ956323.1"/>
</dbReference>
<dbReference type="InterPro" id="IPR012902">
    <property type="entry name" value="N_methyl_site"/>
</dbReference>
<dbReference type="GO" id="GO:0016020">
    <property type="term" value="C:membrane"/>
    <property type="evidence" value="ECO:0007669"/>
    <property type="project" value="UniProtKB-SubCell"/>
</dbReference>
<dbReference type="Proteomes" id="UP000070646">
    <property type="component" value="Unassembled WGS sequence"/>
</dbReference>
<evidence type="ECO:0000256" key="2">
    <source>
        <dbReference type="ARBA" id="ARBA00022481"/>
    </source>
</evidence>
<keyword evidence="5 6" id="KW-0472">Membrane</keyword>
<keyword evidence="4 6" id="KW-1133">Transmembrane helix</keyword>
<evidence type="ECO:0000256" key="4">
    <source>
        <dbReference type="ARBA" id="ARBA00022989"/>
    </source>
</evidence>
<evidence type="ECO:0000313" key="7">
    <source>
        <dbReference type="EMBL" id="KXA05567.1"/>
    </source>
</evidence>
<gene>
    <name evidence="7" type="ORF">HMPREF3222_03024</name>
</gene>
<organism evidence="7 8">
    <name type="scientific">Clostridium perfringens</name>
    <dbReference type="NCBI Taxonomy" id="1502"/>
    <lineage>
        <taxon>Bacteria</taxon>
        <taxon>Bacillati</taxon>
        <taxon>Bacillota</taxon>
        <taxon>Clostridia</taxon>
        <taxon>Eubacteriales</taxon>
        <taxon>Clostridiaceae</taxon>
        <taxon>Clostridium</taxon>
    </lineage>
</organism>
<name>A0A133MNG3_CLOPF</name>
<accession>A0A133MNG3</accession>
<proteinExistence type="predicted"/>
<sequence length="157" mass="16982">MNTKKQNKKKKGFTLIELIVVIAIIAILAAIAIPNFLSIQRKARVKADVASAKTIYDATSALIAQSEINPIESGINGEKLVLGDVKEADKNSVKGKDILAIENYLNTNGKTVPTSQAYSGKNFAVEISGKEDSPIIKVFVMNDETGTELYPEDKVSK</sequence>
<evidence type="ECO:0000256" key="5">
    <source>
        <dbReference type="ARBA" id="ARBA00023136"/>
    </source>
</evidence>
<evidence type="ECO:0000256" key="1">
    <source>
        <dbReference type="ARBA" id="ARBA00004167"/>
    </source>
</evidence>
<comment type="caution">
    <text evidence="7">The sequence shown here is derived from an EMBL/GenBank/DDBJ whole genome shotgun (WGS) entry which is preliminary data.</text>
</comment>
<dbReference type="PATRIC" id="fig|1502.174.peg.3047"/>
<dbReference type="EMBL" id="LRPU01000196">
    <property type="protein sequence ID" value="KXA05567.1"/>
    <property type="molecule type" value="Genomic_DNA"/>
</dbReference>
<protein>
    <submittedName>
        <fullName evidence="7">Prepilin-type cleavage/methylation protein</fullName>
    </submittedName>
</protein>
<evidence type="ECO:0000313" key="8">
    <source>
        <dbReference type="Proteomes" id="UP000070646"/>
    </source>
</evidence>
<dbReference type="NCBIfam" id="TIGR02532">
    <property type="entry name" value="IV_pilin_GFxxxE"/>
    <property type="match status" value="1"/>
</dbReference>
<feature type="transmembrane region" description="Helical" evidence="6">
    <location>
        <begin position="12"/>
        <end position="37"/>
    </location>
</feature>
<evidence type="ECO:0000256" key="3">
    <source>
        <dbReference type="ARBA" id="ARBA00022692"/>
    </source>
</evidence>